<dbReference type="OrthoDB" id="10610084at2759"/>
<evidence type="ECO:0000256" key="1">
    <source>
        <dbReference type="SAM" id="MobiDB-lite"/>
    </source>
</evidence>
<proteinExistence type="predicted"/>
<sequence length="379" mass="40635">MARKTGNRKGGPREGQLCSLPKMQKSTAALRAPPGTFGCFQMQESENGTLVEARTWQLPQSPEISTRSKARTASMNRTPRASELKGKLHSKPLFAPSDQREGQDEATISRPVSAGRCKLNEAKHDKDHFYATTVHPHAYRPPQHSGAIGDHTQTSAANAEASLPLLDPTPLPSSSPRHESRSMTGNRPISGRPLHPSTPTQALDDASLAFAQMSGQGKLPVAHSSSAPSAGGPVRRTRTRHRVCPVQTIRDVPQTSDIQGLHIATADQPLSLSQQLLSHVPPQHDEALSMKWPALQHHKSVDTSIIGGVPQPMALCNEGYGEPNLCQGQLLPCATSDCDVSELLCPTDILAAYLPISPTQPAVKSRVSTFSTLASALDT</sequence>
<evidence type="ECO:0000313" key="3">
    <source>
        <dbReference type="Proteomes" id="UP000193067"/>
    </source>
</evidence>
<evidence type="ECO:0000313" key="2">
    <source>
        <dbReference type="EMBL" id="OSD04689.1"/>
    </source>
</evidence>
<feature type="region of interest" description="Disordered" evidence="1">
    <location>
        <begin position="1"/>
        <end position="41"/>
    </location>
</feature>
<name>A0A1Y2IU61_TRAC3</name>
<dbReference type="AlphaFoldDB" id="A0A1Y2IU61"/>
<accession>A0A1Y2IU61</accession>
<feature type="compositionally biased region" description="Polar residues" evidence="1">
    <location>
        <begin position="57"/>
        <end position="79"/>
    </location>
</feature>
<feature type="compositionally biased region" description="Low complexity" evidence="1">
    <location>
        <begin position="224"/>
        <end position="233"/>
    </location>
</feature>
<protein>
    <submittedName>
        <fullName evidence="2">Uncharacterized protein</fullName>
    </submittedName>
</protein>
<organism evidence="2 3">
    <name type="scientific">Trametes coccinea (strain BRFM310)</name>
    <name type="common">Pycnoporus coccineus</name>
    <dbReference type="NCBI Taxonomy" id="1353009"/>
    <lineage>
        <taxon>Eukaryota</taxon>
        <taxon>Fungi</taxon>
        <taxon>Dikarya</taxon>
        <taxon>Basidiomycota</taxon>
        <taxon>Agaricomycotina</taxon>
        <taxon>Agaricomycetes</taxon>
        <taxon>Polyporales</taxon>
        <taxon>Polyporaceae</taxon>
        <taxon>Trametes</taxon>
    </lineage>
</organism>
<gene>
    <name evidence="2" type="ORF">PYCCODRAFT_1475775</name>
</gene>
<keyword evidence="3" id="KW-1185">Reference proteome</keyword>
<dbReference type="EMBL" id="KZ084095">
    <property type="protein sequence ID" value="OSD04689.1"/>
    <property type="molecule type" value="Genomic_DNA"/>
</dbReference>
<feature type="region of interest" description="Disordered" evidence="1">
    <location>
        <begin position="56"/>
        <end position="109"/>
    </location>
</feature>
<reference evidence="2 3" key="1">
    <citation type="journal article" date="2015" name="Biotechnol. Biofuels">
        <title>Enhanced degradation of softwood versus hardwood by the white-rot fungus Pycnoporus coccineus.</title>
        <authorList>
            <person name="Couturier M."/>
            <person name="Navarro D."/>
            <person name="Chevret D."/>
            <person name="Henrissat B."/>
            <person name="Piumi F."/>
            <person name="Ruiz-Duenas F.J."/>
            <person name="Martinez A.T."/>
            <person name="Grigoriev I.V."/>
            <person name="Riley R."/>
            <person name="Lipzen A."/>
            <person name="Berrin J.G."/>
            <person name="Master E.R."/>
            <person name="Rosso M.N."/>
        </authorList>
    </citation>
    <scope>NUCLEOTIDE SEQUENCE [LARGE SCALE GENOMIC DNA]</scope>
    <source>
        <strain evidence="2 3">BRFM310</strain>
    </source>
</reference>
<feature type="region of interest" description="Disordered" evidence="1">
    <location>
        <begin position="214"/>
        <end position="237"/>
    </location>
</feature>
<feature type="region of interest" description="Disordered" evidence="1">
    <location>
        <begin position="163"/>
        <end position="201"/>
    </location>
</feature>
<dbReference type="Proteomes" id="UP000193067">
    <property type="component" value="Unassembled WGS sequence"/>
</dbReference>